<gene>
    <name evidence="1" type="ORF">SAMN02745176_01275</name>
</gene>
<keyword evidence="2" id="KW-1185">Reference proteome</keyword>
<dbReference type="RefSeq" id="WP_408631041.1">
    <property type="nucleotide sequence ID" value="NZ_FQZS01000007.1"/>
</dbReference>
<accession>A0A1M6DT24</accession>
<protein>
    <submittedName>
        <fullName evidence="1">Putative transposase</fullName>
    </submittedName>
</protein>
<sequence>MNKDLVINALNQAIGRYNPTKGIIHHSDQGTQYTSYEYSETAFNL</sequence>
<reference evidence="1 2" key="1">
    <citation type="submission" date="2016-11" db="EMBL/GenBank/DDBJ databases">
        <authorList>
            <person name="Jaros S."/>
            <person name="Januszkiewicz K."/>
            <person name="Wedrychowicz H."/>
        </authorList>
    </citation>
    <scope>NUCLEOTIDE SEQUENCE [LARGE SCALE GENOMIC DNA]</scope>
    <source>
        <strain evidence="1 2">DSM 19022</strain>
    </source>
</reference>
<dbReference type="GO" id="GO:0015074">
    <property type="term" value="P:DNA integration"/>
    <property type="evidence" value="ECO:0007669"/>
    <property type="project" value="InterPro"/>
</dbReference>
<proteinExistence type="predicted"/>
<organism evidence="1 2">
    <name type="scientific">Lutispora thermophila DSM 19022</name>
    <dbReference type="NCBI Taxonomy" id="1122184"/>
    <lineage>
        <taxon>Bacteria</taxon>
        <taxon>Bacillati</taxon>
        <taxon>Bacillota</taxon>
        <taxon>Clostridia</taxon>
        <taxon>Lutisporales</taxon>
        <taxon>Lutisporaceae</taxon>
        <taxon>Lutispora</taxon>
    </lineage>
</organism>
<dbReference type="SUPFAM" id="SSF53098">
    <property type="entry name" value="Ribonuclease H-like"/>
    <property type="match status" value="1"/>
</dbReference>
<dbReference type="Proteomes" id="UP000184442">
    <property type="component" value="Unassembled WGS sequence"/>
</dbReference>
<dbReference type="EMBL" id="FQZS01000007">
    <property type="protein sequence ID" value="SHI76407.1"/>
    <property type="molecule type" value="Genomic_DNA"/>
</dbReference>
<dbReference type="InterPro" id="IPR012337">
    <property type="entry name" value="RNaseH-like_sf"/>
</dbReference>
<evidence type="ECO:0000313" key="1">
    <source>
        <dbReference type="EMBL" id="SHI76407.1"/>
    </source>
</evidence>
<dbReference type="AlphaFoldDB" id="A0A1M6DT24"/>
<evidence type="ECO:0000313" key="2">
    <source>
        <dbReference type="Proteomes" id="UP000184442"/>
    </source>
</evidence>
<name>A0A1M6DT24_9FIRM</name>